<dbReference type="EC" id="2.7.13.3" evidence="2"/>
<keyword evidence="3" id="KW-0597">Phosphoprotein</keyword>
<dbReference type="InterPro" id="IPR003594">
    <property type="entry name" value="HATPase_dom"/>
</dbReference>
<evidence type="ECO:0000313" key="10">
    <source>
        <dbReference type="EMBL" id="MCR6096998.1"/>
    </source>
</evidence>
<reference evidence="10" key="1">
    <citation type="submission" date="2020-06" db="EMBL/GenBank/DDBJ databases">
        <title>Insight into the genomes of haloalkaliphilic bacilli from Kenyan soda lakes.</title>
        <authorList>
            <person name="Mwirichia R."/>
            <person name="Villamizar G.C."/>
            <person name="Poehlein A."/>
            <person name="Mugweru J."/>
            <person name="Kipnyargis A."/>
            <person name="Kiplimo D."/>
            <person name="Orwa P."/>
            <person name="Daniel R."/>
        </authorList>
    </citation>
    <scope>NUCLEOTIDE SEQUENCE</scope>
    <source>
        <strain evidence="10">B1096_S55</strain>
    </source>
</reference>
<dbReference type="EMBL" id="JABXYM010000001">
    <property type="protein sequence ID" value="MCR6096998.1"/>
    <property type="molecule type" value="Genomic_DNA"/>
</dbReference>
<evidence type="ECO:0000313" key="11">
    <source>
        <dbReference type="Proteomes" id="UP001057753"/>
    </source>
</evidence>
<comment type="caution">
    <text evidence="10">The sequence shown here is derived from an EMBL/GenBank/DDBJ whole genome shotgun (WGS) entry which is preliminary data.</text>
</comment>
<keyword evidence="7" id="KW-0067">ATP-binding</keyword>
<keyword evidence="11" id="KW-1185">Reference proteome</keyword>
<dbReference type="Pfam" id="PF02518">
    <property type="entry name" value="HATPase_c"/>
    <property type="match status" value="1"/>
</dbReference>
<sequence length="378" mass="44140">MDKLENHVAKLLSDDKENIIKELSRLFNDIVESEEDEQCLNKQLSYLYDSYLNTIQSAEQSQKTLIYEYKMLQSIDNVGVMLSKVEKLRTVLVKKINSFPATKVDKLAAIAILNELLLHLQKEIATSFDNKKHQELMSKRLQLSQLKQDRLDILSKLSTSFAHEIRNPLTSIKGFVQLLEQRLETIGEESKYFHYIYREMEEVEQQVDQILLLSTKKNHQDLSFKTFCLNQLLFNSVESFQPIITESHISLELELGDRAYIYGIKNQIKLVLNKLLQNALDALLLKDKDRKLIIRLTNEVNWLKIEFFNNGPPVSRMVEQSMFEPFVGTKELGKGLGLAVSKQLMRKHEGDICYIREQEWTVFKLLFPKDHHSQKNIY</sequence>
<dbReference type="InterPro" id="IPR003661">
    <property type="entry name" value="HisK_dim/P_dom"/>
</dbReference>
<comment type="catalytic activity">
    <reaction evidence="1">
        <text>ATP + protein L-histidine = ADP + protein N-phospho-L-histidine.</text>
        <dbReference type="EC" id="2.7.13.3"/>
    </reaction>
</comment>
<protein>
    <recommendedName>
        <fullName evidence="2">histidine kinase</fullName>
        <ecNumber evidence="2">2.7.13.3</ecNumber>
    </recommendedName>
</protein>
<gene>
    <name evidence="10" type="ORF">HXA33_10555</name>
</gene>
<evidence type="ECO:0000256" key="1">
    <source>
        <dbReference type="ARBA" id="ARBA00000085"/>
    </source>
</evidence>
<dbReference type="InterPro" id="IPR005467">
    <property type="entry name" value="His_kinase_dom"/>
</dbReference>
<feature type="domain" description="Histidine kinase" evidence="9">
    <location>
        <begin position="160"/>
        <end position="371"/>
    </location>
</feature>
<evidence type="ECO:0000256" key="2">
    <source>
        <dbReference type="ARBA" id="ARBA00012438"/>
    </source>
</evidence>
<dbReference type="SMART" id="SM00387">
    <property type="entry name" value="HATPase_c"/>
    <property type="match status" value="1"/>
</dbReference>
<dbReference type="GO" id="GO:0005524">
    <property type="term" value="F:ATP binding"/>
    <property type="evidence" value="ECO:0007669"/>
    <property type="project" value="UniProtKB-KW"/>
</dbReference>
<evidence type="ECO:0000256" key="8">
    <source>
        <dbReference type="ARBA" id="ARBA00023012"/>
    </source>
</evidence>
<dbReference type="InterPro" id="IPR004358">
    <property type="entry name" value="Sig_transdc_His_kin-like_C"/>
</dbReference>
<dbReference type="SUPFAM" id="SSF47384">
    <property type="entry name" value="Homodimeric domain of signal transducing histidine kinase"/>
    <property type="match status" value="1"/>
</dbReference>
<dbReference type="Gene3D" id="3.30.565.10">
    <property type="entry name" value="Histidine kinase-like ATPase, C-terminal domain"/>
    <property type="match status" value="1"/>
</dbReference>
<dbReference type="Proteomes" id="UP001057753">
    <property type="component" value="Unassembled WGS sequence"/>
</dbReference>
<dbReference type="Pfam" id="PF00512">
    <property type="entry name" value="HisKA"/>
    <property type="match status" value="1"/>
</dbReference>
<dbReference type="SUPFAM" id="SSF55874">
    <property type="entry name" value="ATPase domain of HSP90 chaperone/DNA topoisomerase II/histidine kinase"/>
    <property type="match status" value="1"/>
</dbReference>
<dbReference type="GO" id="GO:0000155">
    <property type="term" value="F:phosphorelay sensor kinase activity"/>
    <property type="evidence" value="ECO:0007669"/>
    <property type="project" value="InterPro"/>
</dbReference>
<dbReference type="InterPro" id="IPR036097">
    <property type="entry name" value="HisK_dim/P_sf"/>
</dbReference>
<accession>A0A9Q4B240</accession>
<evidence type="ECO:0000256" key="3">
    <source>
        <dbReference type="ARBA" id="ARBA00022553"/>
    </source>
</evidence>
<evidence type="ECO:0000256" key="5">
    <source>
        <dbReference type="ARBA" id="ARBA00022741"/>
    </source>
</evidence>
<evidence type="ECO:0000256" key="7">
    <source>
        <dbReference type="ARBA" id="ARBA00022840"/>
    </source>
</evidence>
<dbReference type="AlphaFoldDB" id="A0A9Q4B240"/>
<keyword evidence="4" id="KW-0808">Transferase</keyword>
<dbReference type="RefSeq" id="WP_257821461.1">
    <property type="nucleotide sequence ID" value="NZ_JABXYM010000001.1"/>
</dbReference>
<keyword evidence="6 10" id="KW-0418">Kinase</keyword>
<organism evidence="10 11">
    <name type="scientific">Salipaludibacillus agaradhaerens</name>
    <name type="common">Bacillus agaradhaerens</name>
    <dbReference type="NCBI Taxonomy" id="76935"/>
    <lineage>
        <taxon>Bacteria</taxon>
        <taxon>Bacillati</taxon>
        <taxon>Bacillota</taxon>
        <taxon>Bacilli</taxon>
        <taxon>Bacillales</taxon>
        <taxon>Bacillaceae</taxon>
    </lineage>
</organism>
<dbReference type="SMART" id="SM00388">
    <property type="entry name" value="HisKA"/>
    <property type="match status" value="1"/>
</dbReference>
<dbReference type="InterPro" id="IPR036890">
    <property type="entry name" value="HATPase_C_sf"/>
</dbReference>
<dbReference type="CDD" id="cd00082">
    <property type="entry name" value="HisKA"/>
    <property type="match status" value="1"/>
</dbReference>
<evidence type="ECO:0000259" key="9">
    <source>
        <dbReference type="PROSITE" id="PS50109"/>
    </source>
</evidence>
<dbReference type="PRINTS" id="PR00344">
    <property type="entry name" value="BCTRLSENSOR"/>
</dbReference>
<keyword evidence="5" id="KW-0547">Nucleotide-binding</keyword>
<evidence type="ECO:0000256" key="6">
    <source>
        <dbReference type="ARBA" id="ARBA00022777"/>
    </source>
</evidence>
<name>A0A9Q4B240_SALAG</name>
<dbReference type="PANTHER" id="PTHR43065">
    <property type="entry name" value="SENSOR HISTIDINE KINASE"/>
    <property type="match status" value="1"/>
</dbReference>
<evidence type="ECO:0000256" key="4">
    <source>
        <dbReference type="ARBA" id="ARBA00022679"/>
    </source>
</evidence>
<keyword evidence="8" id="KW-0902">Two-component regulatory system</keyword>
<proteinExistence type="predicted"/>
<dbReference type="Gene3D" id="1.10.287.130">
    <property type="match status" value="1"/>
</dbReference>
<dbReference type="PANTHER" id="PTHR43065:SF10">
    <property type="entry name" value="PEROXIDE STRESS-ACTIVATED HISTIDINE KINASE MAK3"/>
    <property type="match status" value="1"/>
</dbReference>
<dbReference type="PROSITE" id="PS50109">
    <property type="entry name" value="HIS_KIN"/>
    <property type="match status" value="1"/>
</dbReference>